<evidence type="ECO:0000313" key="1">
    <source>
        <dbReference type="EMBL" id="EXB53005.1"/>
    </source>
</evidence>
<reference evidence="2" key="1">
    <citation type="submission" date="2013-01" db="EMBL/GenBank/DDBJ databases">
        <title>Draft Genome Sequence of a Mulberry Tree, Morus notabilis C.K. Schneid.</title>
        <authorList>
            <person name="He N."/>
            <person name="Zhao S."/>
        </authorList>
    </citation>
    <scope>NUCLEOTIDE SEQUENCE</scope>
</reference>
<organism evidence="1 2">
    <name type="scientific">Morus notabilis</name>
    <dbReference type="NCBI Taxonomy" id="981085"/>
    <lineage>
        <taxon>Eukaryota</taxon>
        <taxon>Viridiplantae</taxon>
        <taxon>Streptophyta</taxon>
        <taxon>Embryophyta</taxon>
        <taxon>Tracheophyta</taxon>
        <taxon>Spermatophyta</taxon>
        <taxon>Magnoliopsida</taxon>
        <taxon>eudicotyledons</taxon>
        <taxon>Gunneridae</taxon>
        <taxon>Pentapetalae</taxon>
        <taxon>rosids</taxon>
        <taxon>fabids</taxon>
        <taxon>Rosales</taxon>
        <taxon>Moraceae</taxon>
        <taxon>Moreae</taxon>
        <taxon>Morus</taxon>
    </lineage>
</organism>
<accession>W9R064</accession>
<keyword evidence="2" id="KW-1185">Reference proteome</keyword>
<evidence type="ECO:0000313" key="2">
    <source>
        <dbReference type="Proteomes" id="UP000030645"/>
    </source>
</evidence>
<name>W9R064_9ROSA</name>
<proteinExistence type="predicted"/>
<dbReference type="EMBL" id="KE344077">
    <property type="protein sequence ID" value="EXB53005.1"/>
    <property type="molecule type" value="Genomic_DNA"/>
</dbReference>
<dbReference type="AlphaFoldDB" id="W9R064"/>
<dbReference type="Proteomes" id="UP000030645">
    <property type="component" value="Unassembled WGS sequence"/>
</dbReference>
<gene>
    <name evidence="1" type="ORF">L484_018889</name>
</gene>
<protein>
    <submittedName>
        <fullName evidence="1">Uncharacterized protein</fullName>
    </submittedName>
</protein>
<sequence>MPPAASTKLDKIEIDISNLLNEVKHIKANQVAMKKDVKEIKAMVLNSVDIMRTIQQDVLLFIKEIQNNPASEKDKEKDVSAELGEHEGEFGYTPLTDSFDSSQQTLDRTFEEAEKIIAMRKVAAQGIKKV</sequence>